<comment type="function">
    <text evidence="1">Acts in DNA repair and mutagenesis. Involved in promoting resistance to ionizing radiation and UV light, as well as regulating cell cycle progression after irradiation.</text>
</comment>
<organism evidence="3 4">
    <name type="scientific">Stereocaulon virgatum</name>
    <dbReference type="NCBI Taxonomy" id="373712"/>
    <lineage>
        <taxon>Eukaryota</taxon>
        <taxon>Fungi</taxon>
        <taxon>Dikarya</taxon>
        <taxon>Ascomycota</taxon>
        <taxon>Pezizomycotina</taxon>
        <taxon>Lecanoromycetes</taxon>
        <taxon>OSLEUM clade</taxon>
        <taxon>Lecanoromycetidae</taxon>
        <taxon>Lecanorales</taxon>
        <taxon>Lecanorineae</taxon>
        <taxon>Stereocaulaceae</taxon>
        <taxon>Stereocaulon</taxon>
    </lineage>
</organism>
<comment type="caution">
    <text evidence="3">The sequence shown here is derived from an EMBL/GenBank/DDBJ whole genome shotgun (WGS) entry which is preliminary data.</text>
</comment>
<accession>A0ABR4AUR8</accession>
<evidence type="ECO:0000313" key="4">
    <source>
        <dbReference type="Proteomes" id="UP001590950"/>
    </source>
</evidence>
<dbReference type="Gene3D" id="3.70.10.10">
    <property type="match status" value="1"/>
</dbReference>
<gene>
    <name evidence="3" type="ORF">N7G274_000544</name>
</gene>
<dbReference type="EMBL" id="JBEFKJ010000001">
    <property type="protein sequence ID" value="KAL2048632.1"/>
    <property type="molecule type" value="Genomic_DNA"/>
</dbReference>
<dbReference type="PANTHER" id="PTHR15237:SF0">
    <property type="entry name" value="CELL CYCLE CHECKPOINT CONTROL PROTEIN"/>
    <property type="match status" value="1"/>
</dbReference>
<reference evidence="3 4" key="1">
    <citation type="submission" date="2024-09" db="EMBL/GenBank/DDBJ databases">
        <title>Rethinking Asexuality: The Enigmatic Case of Functional Sexual Genes in Lepraria (Stereocaulaceae).</title>
        <authorList>
            <person name="Doellman M."/>
            <person name="Sun Y."/>
            <person name="Barcenas-Pena A."/>
            <person name="Lumbsch H.T."/>
            <person name="Grewe F."/>
        </authorList>
    </citation>
    <scope>NUCLEOTIDE SEQUENCE [LARGE SCALE GENOMIC DNA]</scope>
    <source>
        <strain evidence="3 4">Mercado 3170</strain>
    </source>
</reference>
<keyword evidence="1" id="KW-0227">DNA damage</keyword>
<dbReference type="Pfam" id="PF04139">
    <property type="entry name" value="Rad9"/>
    <property type="match status" value="1"/>
</dbReference>
<dbReference type="PIRSF" id="PIRSF009303">
    <property type="entry name" value="Cell_cycle_RAD9"/>
    <property type="match status" value="1"/>
</dbReference>
<protein>
    <recommendedName>
        <fullName evidence="1">DNA repair protein rad9</fullName>
    </recommendedName>
</protein>
<name>A0ABR4AUR8_9LECA</name>
<feature type="compositionally biased region" description="Low complexity" evidence="2">
    <location>
        <begin position="315"/>
        <end position="324"/>
    </location>
</feature>
<sequence length="416" mass="46691">MDLQLILTALNSSKSAYASFSLDAIVFFDKYNFNPGTAKGRQNLDDAEARFTCQLYNKALLSVFKGRLGDVKDKDTAVERCECYIQEQPDQTECRLIVKIICRHGVIKTYKLTYESVEVMHALFNKNAAKNTWTIGASTLRSFAEYFGANTEQLDISTENGRATFTSYTEKVMNGRDVLKQPLQTSITIDNLDFEDFTVEEQLHVGISVKDFKAIVTHAETLKTSITAFYSFPTRPMQLNYHEHGMQCEFTLMTIGDYRGGSVTPAPAAVQQVSAAPVEKPLSRQFTAQASSITTLQKSTTMPPPSEPASRSFTREPQSQRTQRPSPPPPKPSLGTESLFMPADEDEDRIWGEKNYDDEQDTLGWDASANNAPGLNVTRRESESSSRLPPYRSWHEDLNIRIAPTQRISDVKALFD</sequence>
<dbReference type="InterPro" id="IPR007268">
    <property type="entry name" value="Rad9/Ddc1"/>
</dbReference>
<evidence type="ECO:0000256" key="2">
    <source>
        <dbReference type="SAM" id="MobiDB-lite"/>
    </source>
</evidence>
<evidence type="ECO:0000256" key="1">
    <source>
        <dbReference type="PIRNR" id="PIRNR009303"/>
    </source>
</evidence>
<keyword evidence="4" id="KW-1185">Reference proteome</keyword>
<evidence type="ECO:0000313" key="3">
    <source>
        <dbReference type="EMBL" id="KAL2048632.1"/>
    </source>
</evidence>
<dbReference type="InterPro" id="IPR026584">
    <property type="entry name" value="Rad9"/>
</dbReference>
<dbReference type="Proteomes" id="UP001590950">
    <property type="component" value="Unassembled WGS sequence"/>
</dbReference>
<comment type="similarity">
    <text evidence="1">Belongs to the rad9 family.</text>
</comment>
<feature type="region of interest" description="Disordered" evidence="2">
    <location>
        <begin position="364"/>
        <end position="390"/>
    </location>
</feature>
<feature type="region of interest" description="Disordered" evidence="2">
    <location>
        <begin position="293"/>
        <end position="340"/>
    </location>
</feature>
<dbReference type="PANTHER" id="PTHR15237">
    <property type="entry name" value="DNA REPAIR PROTEIN RAD9"/>
    <property type="match status" value="1"/>
</dbReference>
<proteinExistence type="inferred from homology"/>